<dbReference type="AlphaFoldDB" id="A0ABC9BC16"/>
<gene>
    <name evidence="2" type="ORF">URODEC1_LOCUS62236</name>
</gene>
<proteinExistence type="predicted"/>
<evidence type="ECO:0000313" key="2">
    <source>
        <dbReference type="EMBL" id="CAL4995204.1"/>
    </source>
</evidence>
<feature type="domain" description="DUF1618" evidence="1">
    <location>
        <begin position="98"/>
        <end position="224"/>
    </location>
</feature>
<name>A0ABC9BC16_9POAL</name>
<protein>
    <recommendedName>
        <fullName evidence="1">DUF1618 domain-containing protein</fullName>
    </recommendedName>
</protein>
<reference evidence="3" key="1">
    <citation type="submission" date="2024-06" db="EMBL/GenBank/DDBJ databases">
        <authorList>
            <person name="Ryan C."/>
        </authorList>
    </citation>
    <scope>NUCLEOTIDE SEQUENCE [LARGE SCALE GENOMIC DNA]</scope>
</reference>
<organism evidence="2 3">
    <name type="scientific">Urochloa decumbens</name>
    <dbReference type="NCBI Taxonomy" id="240449"/>
    <lineage>
        <taxon>Eukaryota</taxon>
        <taxon>Viridiplantae</taxon>
        <taxon>Streptophyta</taxon>
        <taxon>Embryophyta</taxon>
        <taxon>Tracheophyta</taxon>
        <taxon>Spermatophyta</taxon>
        <taxon>Magnoliopsida</taxon>
        <taxon>Liliopsida</taxon>
        <taxon>Poales</taxon>
        <taxon>Poaceae</taxon>
        <taxon>PACMAD clade</taxon>
        <taxon>Panicoideae</taxon>
        <taxon>Panicodae</taxon>
        <taxon>Paniceae</taxon>
        <taxon>Melinidinae</taxon>
        <taxon>Urochloa</taxon>
    </lineage>
</organism>
<accession>A0ABC9BC16</accession>
<dbReference type="PANTHER" id="PTHR33074:SF124">
    <property type="entry name" value="DUF1618 DOMAIN-CONTAINING PROTEIN"/>
    <property type="match status" value="1"/>
</dbReference>
<evidence type="ECO:0000259" key="1">
    <source>
        <dbReference type="Pfam" id="PF07762"/>
    </source>
</evidence>
<reference evidence="2 3" key="2">
    <citation type="submission" date="2024-10" db="EMBL/GenBank/DDBJ databases">
        <authorList>
            <person name="Ryan C."/>
        </authorList>
    </citation>
    <scope>NUCLEOTIDE SEQUENCE [LARGE SCALE GENOMIC DNA]</scope>
</reference>
<sequence length="387" mass="43237">MPTSLREGRAGRHSYLTRENTGLLRRGEDEFVVADLNVVVDDASGGLLTPELRLLRSGGCSDEWSLKRPPIKHHHGGDLPCSWNSDTVIPIDGDRLCWVDLSGGLLFSDVFEESPGLWYVPLPEDPFFGRGWYRNVCVTSGGTAIKFVNTFPRCCCGGAGASYCQHSHHAYTVHTWTLTVDHMAWVMDGSINTTELWSLDGYEGLPRIELDCPVVSLDEPHCICFELCEWYHVRHGDDTKWQIMVDMRSKTLRSSFRYPQGRWHAGRRLLFPSRVSKYFNSEPDDGMQGPAPAETVPNLTNSNITGAIRRPACQLSNPPMQVSSLAKILGALKEIPDLDRDDMLKAYRTLQESYGCPNGSEEGLCAMEIKATEDCFICSGQILLLYA</sequence>
<dbReference type="EMBL" id="OZ075134">
    <property type="protein sequence ID" value="CAL4995204.1"/>
    <property type="molecule type" value="Genomic_DNA"/>
</dbReference>
<dbReference type="PANTHER" id="PTHR33074">
    <property type="entry name" value="EXPRESSED PROTEIN-RELATED"/>
    <property type="match status" value="1"/>
</dbReference>
<dbReference type="Pfam" id="PF07762">
    <property type="entry name" value="DUF1618"/>
    <property type="match status" value="1"/>
</dbReference>
<evidence type="ECO:0000313" key="3">
    <source>
        <dbReference type="Proteomes" id="UP001497457"/>
    </source>
</evidence>
<keyword evidence="3" id="KW-1185">Reference proteome</keyword>
<dbReference type="InterPro" id="IPR011676">
    <property type="entry name" value="DUF1618"/>
</dbReference>
<dbReference type="Proteomes" id="UP001497457">
    <property type="component" value="Chromosome 24b"/>
</dbReference>